<reference evidence="2" key="1">
    <citation type="submission" date="2016-07" db="EMBL/GenBank/DDBJ databases">
        <authorList>
            <person name="Florea S."/>
            <person name="Webb J.S."/>
            <person name="Jaromczyk J."/>
            <person name="Schardl C.L."/>
        </authorList>
    </citation>
    <scope>NUCLEOTIDE SEQUENCE [LARGE SCALE GENOMIC DNA]</scope>
    <source>
        <strain evidence="2">CC-VM-7</strain>
    </source>
</reference>
<dbReference type="AlphaFoldDB" id="A0A1B8ZST4"/>
<evidence type="ECO:0000313" key="1">
    <source>
        <dbReference type="EMBL" id="OCA74642.1"/>
    </source>
</evidence>
<dbReference type="STRING" id="651561.BBI00_09995"/>
<proteinExistence type="predicted"/>
<evidence type="ECO:0000313" key="2">
    <source>
        <dbReference type="Proteomes" id="UP000093432"/>
    </source>
</evidence>
<accession>A0A1B8ZST4</accession>
<comment type="caution">
    <text evidence="1">The sequence shown here is derived from an EMBL/GenBank/DDBJ whole genome shotgun (WGS) entry which is preliminary data.</text>
</comment>
<dbReference type="EMBL" id="MAYG01000001">
    <property type="protein sequence ID" value="OCA74642.1"/>
    <property type="molecule type" value="Genomic_DNA"/>
</dbReference>
<evidence type="ECO:0008006" key="3">
    <source>
        <dbReference type="Google" id="ProtNLM"/>
    </source>
</evidence>
<dbReference type="Proteomes" id="UP000093432">
    <property type="component" value="Unassembled WGS sequence"/>
</dbReference>
<dbReference type="Pfam" id="PF10117">
    <property type="entry name" value="McrBC"/>
    <property type="match status" value="1"/>
</dbReference>
<dbReference type="PANTHER" id="PTHR38733:SF1">
    <property type="entry name" value="TYPE IV METHYL-DIRECTED RESTRICTION ENZYME ECOKMCRBC"/>
    <property type="match status" value="1"/>
</dbReference>
<dbReference type="InterPro" id="IPR019292">
    <property type="entry name" value="McrC"/>
</dbReference>
<organism evidence="1 2">
    <name type="scientific">Chryseobacterium arthrosphaerae</name>
    <dbReference type="NCBI Taxonomy" id="651561"/>
    <lineage>
        <taxon>Bacteria</taxon>
        <taxon>Pseudomonadati</taxon>
        <taxon>Bacteroidota</taxon>
        <taxon>Flavobacteriia</taxon>
        <taxon>Flavobacteriales</taxon>
        <taxon>Weeksellaceae</taxon>
        <taxon>Chryseobacterium group</taxon>
        <taxon>Chryseobacterium</taxon>
    </lineage>
</organism>
<dbReference type="OrthoDB" id="307209at2"/>
<dbReference type="PANTHER" id="PTHR38733">
    <property type="entry name" value="PROTEIN MCRC"/>
    <property type="match status" value="1"/>
</dbReference>
<sequence>MKSTESIVVFEHETFHFREEHKKMKLDTALENYHGDGTPFFSLVKNGVKFNQHVGILKVGRTTIEILPKADRNEKDEWRQLLIDMIKTVWEFDVKTSGSADVKLRSTSVLDLYFELYVKELEYLLHRGLIKRYNRKEGNLTTLKGSLQFSRHISQNLVHKERFYVKYSHYDVNHKIHCILYKALKLIEQTNNKPYLSSRIGTLLLNFPEMNDLKITESTFEKINYDRKNLHYENALQIAKLLLLNYHPDVSRGRNNVLALMFDMNRLWEQFVYVVLKKNIKHADIRVRAQQSKEFWRSATASSRMKPDIVLEYNGNRIVLDTKWKNLNGSHLPSPEDLRQMYAYHRYFKAAKTALVYPGEESKLITGDYSAVENDQLTDQLTCGIAFISTHKDIRQWKENIVSFVKDNFISSCSSDVSILKD</sequence>
<gene>
    <name evidence="1" type="ORF">BBI00_09995</name>
</gene>
<dbReference type="RefSeq" id="WP_065398630.1">
    <property type="nucleotide sequence ID" value="NZ_MAYG01000001.1"/>
</dbReference>
<dbReference type="REBASE" id="171482">
    <property type="entry name" value="CarVM7McrBCP"/>
</dbReference>
<name>A0A1B8ZST4_9FLAO</name>
<protein>
    <recommendedName>
        <fullName evidence="3">Restriction endonuclease</fullName>
    </recommendedName>
</protein>